<dbReference type="PANTHER" id="PTHR12213:SF0">
    <property type="entry name" value="CORRINOID ADENOSYLTRANSFERASE MMAB"/>
    <property type="match status" value="1"/>
</dbReference>
<dbReference type="Pfam" id="PF01923">
    <property type="entry name" value="Cob_adeno_trans"/>
    <property type="match status" value="1"/>
</dbReference>
<feature type="chain" id="PRO_5042991194" description="Corrinoid adenosyltransferase MMAB" evidence="11">
    <location>
        <begin position="17"/>
        <end position="224"/>
    </location>
</feature>
<dbReference type="GO" id="GO:0009235">
    <property type="term" value="P:cobalamin metabolic process"/>
    <property type="evidence" value="ECO:0007669"/>
    <property type="project" value="UniProtKB-ARBA"/>
</dbReference>
<reference evidence="13 14" key="1">
    <citation type="submission" date="2024-02" db="EMBL/GenBank/DDBJ databases">
        <title>Chromosome-scale genome assembly of the rough periwinkle Littorina saxatilis.</title>
        <authorList>
            <person name="De Jode A."/>
            <person name="Faria R."/>
            <person name="Formenti G."/>
            <person name="Sims Y."/>
            <person name="Smith T.P."/>
            <person name="Tracey A."/>
            <person name="Wood J.M.D."/>
            <person name="Zagrodzka Z.B."/>
            <person name="Johannesson K."/>
            <person name="Butlin R.K."/>
            <person name="Leder E.H."/>
        </authorList>
    </citation>
    <scope>NUCLEOTIDE SEQUENCE [LARGE SCALE GENOMIC DNA]</scope>
    <source>
        <strain evidence="13">Snail1</strain>
        <tissue evidence="13">Muscle</tissue>
    </source>
</reference>
<dbReference type="Gene3D" id="1.20.1200.10">
    <property type="entry name" value="Cobalamin adenosyltransferase-like"/>
    <property type="match status" value="1"/>
</dbReference>
<keyword evidence="3 10" id="KW-0808">Transferase</keyword>
<accession>A0AAN9AIZ4</accession>
<dbReference type="AlphaFoldDB" id="A0AAN9AIZ4"/>
<evidence type="ECO:0000256" key="6">
    <source>
        <dbReference type="ARBA" id="ARBA00051988"/>
    </source>
</evidence>
<keyword evidence="5 10" id="KW-0067">ATP-binding</keyword>
<evidence type="ECO:0000256" key="10">
    <source>
        <dbReference type="RuleBase" id="RU366026"/>
    </source>
</evidence>
<dbReference type="InterPro" id="IPR029499">
    <property type="entry name" value="PduO-typ"/>
</dbReference>
<evidence type="ECO:0000256" key="2">
    <source>
        <dbReference type="ARBA" id="ARBA00011233"/>
    </source>
</evidence>
<evidence type="ECO:0000256" key="3">
    <source>
        <dbReference type="ARBA" id="ARBA00022679"/>
    </source>
</evidence>
<comment type="function">
    <text evidence="7">Converts cob(I)alamin to adenosylcobalamin (adenosylcob(III)alamin), a coenzyme for methylmalonyl-CoA mutase, therefore participates in the final step of the vitamin B12 conversion. Generates adenosylcobalamin (AdoCbl) and directly delivers the cofactor to MUT in a transfer that is stimulated by ATP-binding to MMAB and gated by MMAA.</text>
</comment>
<keyword evidence="14" id="KW-1185">Reference proteome</keyword>
<dbReference type="Proteomes" id="UP001374579">
    <property type="component" value="Unassembled WGS sequence"/>
</dbReference>
<keyword evidence="4 10" id="KW-0547">Nucleotide-binding</keyword>
<proteinExistence type="inferred from homology"/>
<keyword evidence="11" id="KW-0732">Signal</keyword>
<evidence type="ECO:0000313" key="14">
    <source>
        <dbReference type="Proteomes" id="UP001374579"/>
    </source>
</evidence>
<evidence type="ECO:0000256" key="9">
    <source>
        <dbReference type="ARBA" id="ARBA00075216"/>
    </source>
</evidence>
<dbReference type="EMBL" id="JBAMIC010004070">
    <property type="protein sequence ID" value="KAK7087810.1"/>
    <property type="molecule type" value="Genomic_DNA"/>
</dbReference>
<comment type="caution">
    <text evidence="13">The sequence shown here is derived from an EMBL/GenBank/DDBJ whole genome shotgun (WGS) entry which is preliminary data.</text>
</comment>
<organism evidence="13 14">
    <name type="scientific">Littorina saxatilis</name>
    <dbReference type="NCBI Taxonomy" id="31220"/>
    <lineage>
        <taxon>Eukaryota</taxon>
        <taxon>Metazoa</taxon>
        <taxon>Spiralia</taxon>
        <taxon>Lophotrochozoa</taxon>
        <taxon>Mollusca</taxon>
        <taxon>Gastropoda</taxon>
        <taxon>Caenogastropoda</taxon>
        <taxon>Littorinimorpha</taxon>
        <taxon>Littorinoidea</taxon>
        <taxon>Littorinidae</taxon>
        <taxon>Littorina</taxon>
    </lineage>
</organism>
<protein>
    <recommendedName>
        <fullName evidence="8">Corrinoid adenosyltransferase MMAB</fullName>
    </recommendedName>
    <alternativeName>
        <fullName evidence="9">ATP:co(I)rrinoid adenosyltransferase MMAB</fullName>
    </alternativeName>
</protein>
<feature type="signal peptide" evidence="11">
    <location>
        <begin position="1"/>
        <end position="16"/>
    </location>
</feature>
<dbReference type="GO" id="GO:0005524">
    <property type="term" value="F:ATP binding"/>
    <property type="evidence" value="ECO:0007669"/>
    <property type="project" value="UniProtKB-UniRule"/>
</dbReference>
<evidence type="ECO:0000259" key="12">
    <source>
        <dbReference type="Pfam" id="PF01923"/>
    </source>
</evidence>
<comment type="similarity">
    <text evidence="1 10">Belongs to the Cob(I)alamin adenosyltransferase family.</text>
</comment>
<evidence type="ECO:0000313" key="13">
    <source>
        <dbReference type="EMBL" id="KAK7087810.1"/>
    </source>
</evidence>
<evidence type="ECO:0000256" key="5">
    <source>
        <dbReference type="ARBA" id="ARBA00022840"/>
    </source>
</evidence>
<comment type="subunit">
    <text evidence="2">Homotrimer.</text>
</comment>
<dbReference type="GO" id="GO:0008817">
    <property type="term" value="F:corrinoid adenosyltransferase activity"/>
    <property type="evidence" value="ECO:0007669"/>
    <property type="project" value="TreeGrafter"/>
</dbReference>
<dbReference type="InterPro" id="IPR016030">
    <property type="entry name" value="CblAdoTrfase-like"/>
</dbReference>
<dbReference type="SUPFAM" id="SSF89028">
    <property type="entry name" value="Cobalamin adenosyltransferase-like"/>
    <property type="match status" value="1"/>
</dbReference>
<evidence type="ECO:0000256" key="7">
    <source>
        <dbReference type="ARBA" id="ARBA00056747"/>
    </source>
</evidence>
<evidence type="ECO:0000256" key="1">
    <source>
        <dbReference type="ARBA" id="ARBA00007487"/>
    </source>
</evidence>
<comment type="catalytic activity">
    <reaction evidence="6">
        <text>cob(I)alamin-[corrinoid adenosyltransferase] + ATP = apo-[corrinoid adenosyltransferase] + adenosylcob(III)alamin + triphosphate</text>
        <dbReference type="Rhea" id="RHEA:56796"/>
        <dbReference type="Rhea" id="RHEA-COMP:14743"/>
        <dbReference type="Rhea" id="RHEA-COMP:14744"/>
        <dbReference type="ChEBI" id="CHEBI:18036"/>
        <dbReference type="ChEBI" id="CHEBI:18408"/>
        <dbReference type="ChEBI" id="CHEBI:30616"/>
        <dbReference type="ChEBI" id="CHEBI:60488"/>
        <dbReference type="ChEBI" id="CHEBI:83228"/>
    </reaction>
    <physiologicalReaction direction="left-to-right" evidence="6">
        <dbReference type="Rhea" id="RHEA:56797"/>
    </physiologicalReaction>
</comment>
<evidence type="ECO:0000256" key="11">
    <source>
        <dbReference type="SAM" id="SignalP"/>
    </source>
</evidence>
<evidence type="ECO:0000256" key="4">
    <source>
        <dbReference type="ARBA" id="ARBA00022741"/>
    </source>
</evidence>
<feature type="domain" description="Cobalamin adenosyltransferase-like" evidence="12">
    <location>
        <begin position="29"/>
        <end position="202"/>
    </location>
</feature>
<name>A0AAN9AIZ4_9CAEN</name>
<gene>
    <name evidence="13" type="ORF">V1264_021814</name>
</gene>
<dbReference type="FunFam" id="1.20.1200.10:FF:000001">
    <property type="entry name" value="Cob(I)yrinic acid a,c-diamide adenosyltransferase"/>
    <property type="match status" value="1"/>
</dbReference>
<dbReference type="PANTHER" id="PTHR12213">
    <property type="entry name" value="CORRINOID ADENOSYLTRANSFERASE"/>
    <property type="match status" value="1"/>
</dbReference>
<dbReference type="InterPro" id="IPR036451">
    <property type="entry name" value="CblAdoTrfase-like_sf"/>
</dbReference>
<evidence type="ECO:0000256" key="8">
    <source>
        <dbReference type="ARBA" id="ARBA00071654"/>
    </source>
</evidence>
<dbReference type="NCBIfam" id="TIGR00636">
    <property type="entry name" value="PduO_Nterm"/>
    <property type="match status" value="1"/>
</dbReference>
<sequence>MKPFLLCSFAFRRLTAVYTTPSARCFSKIYTKTGDKGTSSTFTGVRKPKDDAIFSALGSTDELSCLVGLAVEHCKDTHIHLEEPLQDQLQQIQCILQDVGSNVATPISSARDAHLKRVKFSDQNVKMLEAWIDEMTDQLPPLKNFILPSGGKTAASLHLARAVCRRAERDLTPLARDGEIELATFAFMNRLSDYLFTAARYAAVKEGRQEKIYRRIDSTESEEK</sequence>